<reference evidence="1" key="1">
    <citation type="submission" date="2023-07" db="EMBL/GenBank/DDBJ databases">
        <title>A chromosome-level genome assembly of Lolium multiflorum.</title>
        <authorList>
            <person name="Chen Y."/>
            <person name="Copetti D."/>
            <person name="Kolliker R."/>
            <person name="Studer B."/>
        </authorList>
    </citation>
    <scope>NUCLEOTIDE SEQUENCE</scope>
    <source>
        <strain evidence="1">02402/16</strain>
        <tissue evidence="1">Leaf</tissue>
    </source>
</reference>
<name>A0AAD8T5C4_LOLMU</name>
<organism evidence="1 2">
    <name type="scientific">Lolium multiflorum</name>
    <name type="common">Italian ryegrass</name>
    <name type="synonym">Lolium perenne subsp. multiflorum</name>
    <dbReference type="NCBI Taxonomy" id="4521"/>
    <lineage>
        <taxon>Eukaryota</taxon>
        <taxon>Viridiplantae</taxon>
        <taxon>Streptophyta</taxon>
        <taxon>Embryophyta</taxon>
        <taxon>Tracheophyta</taxon>
        <taxon>Spermatophyta</taxon>
        <taxon>Magnoliopsida</taxon>
        <taxon>Liliopsida</taxon>
        <taxon>Poales</taxon>
        <taxon>Poaceae</taxon>
        <taxon>BOP clade</taxon>
        <taxon>Pooideae</taxon>
        <taxon>Poodae</taxon>
        <taxon>Poeae</taxon>
        <taxon>Poeae Chloroplast Group 2 (Poeae type)</taxon>
        <taxon>Loliodinae</taxon>
        <taxon>Loliinae</taxon>
        <taxon>Lolium</taxon>
    </lineage>
</organism>
<evidence type="ECO:0000313" key="2">
    <source>
        <dbReference type="Proteomes" id="UP001231189"/>
    </source>
</evidence>
<evidence type="ECO:0000313" key="1">
    <source>
        <dbReference type="EMBL" id="KAK1670097.1"/>
    </source>
</evidence>
<dbReference type="AlphaFoldDB" id="A0AAD8T5C4"/>
<keyword evidence="2" id="KW-1185">Reference proteome</keyword>
<dbReference type="Proteomes" id="UP001231189">
    <property type="component" value="Unassembled WGS sequence"/>
</dbReference>
<gene>
    <name evidence="1" type="ORF">QYE76_058256</name>
</gene>
<proteinExistence type="predicted"/>
<dbReference type="EMBL" id="JAUUTY010000003">
    <property type="protein sequence ID" value="KAK1670097.1"/>
    <property type="molecule type" value="Genomic_DNA"/>
</dbReference>
<accession>A0AAD8T5C4</accession>
<sequence>MKVVFSGDDDYCKGRRRRGAIVVFINGGDCCKGRRRSKLLRRRWLLQGAPLLATSLTPTAAARGAARG</sequence>
<comment type="caution">
    <text evidence="1">The sequence shown here is derived from an EMBL/GenBank/DDBJ whole genome shotgun (WGS) entry which is preliminary data.</text>
</comment>
<protein>
    <submittedName>
        <fullName evidence="1">Uncharacterized protein</fullName>
    </submittedName>
</protein>